<evidence type="ECO:0000259" key="1">
    <source>
        <dbReference type="PROSITE" id="PS51819"/>
    </source>
</evidence>
<dbReference type="RefSeq" id="WP_158187719.1">
    <property type="nucleotide sequence ID" value="NZ_CP046902.1"/>
</dbReference>
<dbReference type="PANTHER" id="PTHR35006">
    <property type="entry name" value="GLYOXALASE FAMILY PROTEIN (AFU_ORTHOLOGUE AFUA_5G14830)"/>
    <property type="match status" value="1"/>
</dbReference>
<dbReference type="SUPFAM" id="SSF54593">
    <property type="entry name" value="Glyoxalase/Bleomycin resistance protein/Dihydroxybiphenyl dioxygenase"/>
    <property type="match status" value="1"/>
</dbReference>
<dbReference type="AlphaFoldDB" id="A0A6I6LPC6"/>
<dbReference type="EMBL" id="CP046902">
    <property type="protein sequence ID" value="QGZ30216.1"/>
    <property type="molecule type" value="Genomic_DNA"/>
</dbReference>
<gene>
    <name evidence="2" type="ORF">GQA94_09145</name>
</gene>
<dbReference type="InterPro" id="IPR004360">
    <property type="entry name" value="Glyas_Fos-R_dOase_dom"/>
</dbReference>
<evidence type="ECO:0000313" key="3">
    <source>
        <dbReference type="Proteomes" id="UP000438983"/>
    </source>
</evidence>
<dbReference type="OrthoDB" id="9800438at2"/>
<evidence type="ECO:0000313" key="2">
    <source>
        <dbReference type="EMBL" id="QGZ30216.1"/>
    </source>
</evidence>
<dbReference type="PANTHER" id="PTHR35006:SF2">
    <property type="entry name" value="GLYOXALASE FAMILY PROTEIN (AFU_ORTHOLOGUE AFUA_5G14830)"/>
    <property type="match status" value="1"/>
</dbReference>
<dbReference type="PROSITE" id="PS51819">
    <property type="entry name" value="VOC"/>
    <property type="match status" value="1"/>
</dbReference>
<sequence length="129" mass="14436">MIDHLVIHVSNLQASRAFYAAVLTPLGMRVRKELDNGVLFGAIEPVEGEDPDGEFCLVQAEVPRERPHFAFRARTREQVDRFYHAALAAGGVDNGQPGLRPRYHADYYAAFVRDPDDYNIEAVCHEPAA</sequence>
<protein>
    <submittedName>
        <fullName evidence="2">VOC family protein</fullName>
    </submittedName>
</protein>
<dbReference type="InterPro" id="IPR029068">
    <property type="entry name" value="Glyas_Bleomycin-R_OHBP_Dase"/>
</dbReference>
<reference evidence="2 3" key="1">
    <citation type="submission" date="2019-12" db="EMBL/GenBank/DDBJ databases">
        <title>Complete genome sequence of Pseudomonas stutzeri.</title>
        <authorList>
            <person name="Lim S.R."/>
            <person name="Kim J.H."/>
        </authorList>
    </citation>
    <scope>NUCLEOTIDE SEQUENCE [LARGE SCALE GENOMIC DNA]</scope>
    <source>
        <strain evidence="2 3">PM101005</strain>
    </source>
</reference>
<feature type="domain" description="VOC" evidence="1">
    <location>
        <begin position="1"/>
        <end position="125"/>
    </location>
</feature>
<dbReference type="CDD" id="cd07262">
    <property type="entry name" value="VOC_like"/>
    <property type="match status" value="1"/>
</dbReference>
<accession>A0A6I6LPC6</accession>
<dbReference type="Proteomes" id="UP000438983">
    <property type="component" value="Chromosome"/>
</dbReference>
<proteinExistence type="predicted"/>
<dbReference type="Gene3D" id="3.10.180.10">
    <property type="entry name" value="2,3-Dihydroxybiphenyl 1,2-Dioxygenase, domain 1"/>
    <property type="match status" value="1"/>
</dbReference>
<name>A0A6I6LPC6_STUST</name>
<organism evidence="2 3">
    <name type="scientific">Stutzerimonas stutzeri</name>
    <name type="common">Pseudomonas stutzeri</name>
    <dbReference type="NCBI Taxonomy" id="316"/>
    <lineage>
        <taxon>Bacteria</taxon>
        <taxon>Pseudomonadati</taxon>
        <taxon>Pseudomonadota</taxon>
        <taxon>Gammaproteobacteria</taxon>
        <taxon>Pseudomonadales</taxon>
        <taxon>Pseudomonadaceae</taxon>
        <taxon>Stutzerimonas</taxon>
    </lineage>
</organism>
<dbReference type="Pfam" id="PF00903">
    <property type="entry name" value="Glyoxalase"/>
    <property type="match status" value="1"/>
</dbReference>
<dbReference type="InterPro" id="IPR037523">
    <property type="entry name" value="VOC_core"/>
</dbReference>